<evidence type="ECO:0000256" key="13">
    <source>
        <dbReference type="ARBA" id="ARBA00047523"/>
    </source>
</evidence>
<dbReference type="SUPFAM" id="SSF52540">
    <property type="entry name" value="P-loop containing nucleoside triphosphate hydrolases"/>
    <property type="match status" value="2"/>
</dbReference>
<keyword evidence="10 15" id="KW-1133">Transmembrane helix</keyword>
<evidence type="ECO:0000259" key="16">
    <source>
        <dbReference type="PROSITE" id="PS50893"/>
    </source>
</evidence>
<evidence type="ECO:0000256" key="10">
    <source>
        <dbReference type="ARBA" id="ARBA00022989"/>
    </source>
</evidence>
<evidence type="ECO:0000256" key="5">
    <source>
        <dbReference type="ARBA" id="ARBA00022475"/>
    </source>
</evidence>
<keyword evidence="9" id="KW-0067">ATP-binding</keyword>
<gene>
    <name evidence="18" type="ORF">FSP39_007607</name>
</gene>
<comment type="catalytic activity">
    <reaction evidence="13">
        <text>leukotriene C4(in) + ATP + H2O = leukotriene C4(out) + ADP + phosphate + H(+)</text>
        <dbReference type="Rhea" id="RHEA:38963"/>
        <dbReference type="ChEBI" id="CHEBI:15377"/>
        <dbReference type="ChEBI" id="CHEBI:15378"/>
        <dbReference type="ChEBI" id="CHEBI:30616"/>
        <dbReference type="ChEBI" id="CHEBI:43474"/>
        <dbReference type="ChEBI" id="CHEBI:57973"/>
        <dbReference type="ChEBI" id="CHEBI:456216"/>
    </reaction>
    <physiologicalReaction direction="left-to-right" evidence="13">
        <dbReference type="Rhea" id="RHEA:38964"/>
    </physiologicalReaction>
</comment>
<sequence>MSNSARKESTVGEIVNLMSVDVEHLQNIIPYLWCVWSSPLQIGVALYFLYQTVGYSMFAGLGVMILLLPLNGFIMSKIHALQEKQMKQKDNRIKLLSEVLNGIKILKLYAWEMSFKEKILAIRNMELKILWKSNIIGCGFTFSWTVAPYVVSLATFATFIFTSSSHYLDAQTAFVAISLFNILRFAINLAPMIISEVVKASVSLRRLNKFLVHDDIDLSNVQHDYLEDHMISIKEGTFMWDPEIGPALKNINLGIPEGSLVAVVGQVGSGKSSIISAMLGEMIKVKGQVNVRGSVAYVPQQAWIQNASLQDNVLFGKTMDSDKYKEIIEACALKPDLDILPAGDKTEIGEKGINLSGGQKQRVSLARAVYHDSDIYYLDDPLSAVDSHVGKHIFEQVVGNKGLLRKKTRVLVTHGVQWLPRVDRIIVMVNGAVSEIGTYDELLDHAGAFAEFLQTYLTQEDSKEGEEEDQEAKEVKAQILQRLTSITSDDGSDTDGQTKKALKRQISRQMSTLEEKKTPVKEEKEEKPDGKEKLIEEEKAEVGSVKLAVFLSYAKAIGVWYFALVMLFYGCFQGCSLFSNVWLSEWTEDPTLINRSLGPPNSSIYREQNDYYLGIYGGLGIGQAICIALYAMIFVVRSINASKILHQKMLHNVVRSPMSFFDTTPSGRIVNRFSFDIDAIDNELPMQFEMFLDCLFIVVGTLIVISFSTPFFMILIVPLGFFYFLIQRFYVSTSRQLKRLESKTRSPIYSHFGETVAGASVIRAYGAQSEFVTASQHKVDANQQYQFVSFSANRWLGTRLEFLGNIVIMSAALFAVAARDSNTGISGGVVGLSISYALQITENLNWFVRMTSELETQIVCVERVQEYTERPVEADLINPRHRPPPGWPSKGAIHFRNYTTRYREGLDPVLKGIEAYVKPGEKIGIVGRTGAGKSSLALALFRLIEPTGGAIVVDDEDLYNFGLHDCRSKLTILPQEPVLFSGSLRMNLDPVDDYTDQELWTALEHAHLKSFVQGLPAKLEYDCGEGGQNFSVGQRQLLCLARSLLRKTKILVLDEATAAVDLETDDLIQDTIRKEFSECTVLTIAHRLNTVMDYDRIMVLQQGEIKEFDSPSVLLQNTDGIFYSLAKDAGLV</sequence>
<dbReference type="GO" id="GO:0016887">
    <property type="term" value="F:ATP hydrolysis activity"/>
    <property type="evidence" value="ECO:0007669"/>
    <property type="project" value="InterPro"/>
</dbReference>
<dbReference type="FunFam" id="1.20.1560.10:FF:000006">
    <property type="entry name" value="ATP-binding cassette, sub-family C (CFTR/MRP), member 9"/>
    <property type="match status" value="1"/>
</dbReference>
<feature type="transmembrane region" description="Helical" evidence="15">
    <location>
        <begin position="28"/>
        <end position="49"/>
    </location>
</feature>
<dbReference type="GO" id="GO:0005524">
    <property type="term" value="F:ATP binding"/>
    <property type="evidence" value="ECO:0007669"/>
    <property type="project" value="UniProtKB-KW"/>
</dbReference>
<evidence type="ECO:0000256" key="11">
    <source>
        <dbReference type="ARBA" id="ARBA00023136"/>
    </source>
</evidence>
<dbReference type="GO" id="GO:0005886">
    <property type="term" value="C:plasma membrane"/>
    <property type="evidence" value="ECO:0007669"/>
    <property type="project" value="UniProtKB-SubCell"/>
</dbReference>
<dbReference type="InterPro" id="IPR003439">
    <property type="entry name" value="ABC_transporter-like_ATP-bd"/>
</dbReference>
<keyword evidence="11 15" id="KW-0472">Membrane</keyword>
<keyword evidence="19" id="KW-1185">Reference proteome</keyword>
<feature type="domain" description="ABC transmembrane type-1" evidence="17">
    <location>
        <begin position="1"/>
        <end position="199"/>
    </location>
</feature>
<evidence type="ECO:0000256" key="12">
    <source>
        <dbReference type="ARBA" id="ARBA00024220"/>
    </source>
</evidence>
<feature type="domain" description="ABC transporter" evidence="16">
    <location>
        <begin position="893"/>
        <end position="1127"/>
    </location>
</feature>
<dbReference type="SUPFAM" id="SSF90123">
    <property type="entry name" value="ABC transporter transmembrane region"/>
    <property type="match status" value="2"/>
</dbReference>
<dbReference type="InterPro" id="IPR011527">
    <property type="entry name" value="ABC1_TM_dom"/>
</dbReference>
<evidence type="ECO:0000313" key="18">
    <source>
        <dbReference type="EMBL" id="KAK3097219.1"/>
    </source>
</evidence>
<dbReference type="PANTHER" id="PTHR24223">
    <property type="entry name" value="ATP-BINDING CASSETTE SUB-FAMILY C"/>
    <property type="match status" value="1"/>
</dbReference>
<dbReference type="GO" id="GO:0015431">
    <property type="term" value="F:ABC-type glutathione S-conjugate transporter activity"/>
    <property type="evidence" value="ECO:0007669"/>
    <property type="project" value="UniProtKB-EC"/>
</dbReference>
<dbReference type="InterPro" id="IPR003593">
    <property type="entry name" value="AAA+_ATPase"/>
</dbReference>
<dbReference type="Pfam" id="PF00664">
    <property type="entry name" value="ABC_membrane"/>
    <property type="match status" value="2"/>
</dbReference>
<dbReference type="Gene3D" id="3.40.50.300">
    <property type="entry name" value="P-loop containing nucleotide triphosphate hydrolases"/>
    <property type="match status" value="2"/>
</dbReference>
<comment type="caution">
    <text evidence="18">The sequence shown here is derived from an EMBL/GenBank/DDBJ whole genome shotgun (WGS) entry which is preliminary data.</text>
</comment>
<dbReference type="InterPro" id="IPR050173">
    <property type="entry name" value="ABC_transporter_C-like"/>
</dbReference>
<dbReference type="SMART" id="SM00382">
    <property type="entry name" value="AAA"/>
    <property type="match status" value="2"/>
</dbReference>
<feature type="transmembrane region" description="Helical" evidence="15">
    <location>
        <begin position="611"/>
        <end position="636"/>
    </location>
</feature>
<dbReference type="CDD" id="cd18603">
    <property type="entry name" value="ABC_6TM_MRP1_2_3_6_D2_like"/>
    <property type="match status" value="1"/>
</dbReference>
<evidence type="ECO:0000256" key="1">
    <source>
        <dbReference type="ARBA" id="ARBA00004128"/>
    </source>
</evidence>
<keyword evidence="7" id="KW-0677">Repeat</keyword>
<dbReference type="Gene3D" id="1.20.1560.10">
    <property type="entry name" value="ABC transporter type 1, transmembrane domain"/>
    <property type="match status" value="2"/>
</dbReference>
<dbReference type="InterPro" id="IPR005292">
    <property type="entry name" value="MRP"/>
</dbReference>
<feature type="transmembrane region" description="Helical" evidence="15">
    <location>
        <begin position="135"/>
        <end position="161"/>
    </location>
</feature>
<organism evidence="18 19">
    <name type="scientific">Pinctada imbricata</name>
    <name type="common">Atlantic pearl-oyster</name>
    <name type="synonym">Pinctada martensii</name>
    <dbReference type="NCBI Taxonomy" id="66713"/>
    <lineage>
        <taxon>Eukaryota</taxon>
        <taxon>Metazoa</taxon>
        <taxon>Spiralia</taxon>
        <taxon>Lophotrochozoa</taxon>
        <taxon>Mollusca</taxon>
        <taxon>Bivalvia</taxon>
        <taxon>Autobranchia</taxon>
        <taxon>Pteriomorphia</taxon>
        <taxon>Pterioida</taxon>
        <taxon>Pterioidea</taxon>
        <taxon>Pteriidae</taxon>
        <taxon>Pinctada</taxon>
    </lineage>
</organism>
<dbReference type="PROSITE" id="PS00211">
    <property type="entry name" value="ABC_TRANSPORTER_1"/>
    <property type="match status" value="2"/>
</dbReference>
<dbReference type="EC" id="7.6.2.3" evidence="12"/>
<dbReference type="Pfam" id="PF00005">
    <property type="entry name" value="ABC_tran"/>
    <property type="match status" value="2"/>
</dbReference>
<dbReference type="GO" id="GO:0005774">
    <property type="term" value="C:vacuolar membrane"/>
    <property type="evidence" value="ECO:0007669"/>
    <property type="project" value="UniProtKB-SubCell"/>
</dbReference>
<dbReference type="InterPro" id="IPR027417">
    <property type="entry name" value="P-loop_NTPase"/>
</dbReference>
<dbReference type="PROSITE" id="PS50929">
    <property type="entry name" value="ABC_TM1F"/>
    <property type="match status" value="2"/>
</dbReference>
<keyword evidence="4" id="KW-0813">Transport</keyword>
<evidence type="ECO:0000256" key="14">
    <source>
        <dbReference type="SAM" id="MobiDB-lite"/>
    </source>
</evidence>
<dbReference type="EMBL" id="VSWD01000007">
    <property type="protein sequence ID" value="KAK3097219.1"/>
    <property type="molecule type" value="Genomic_DNA"/>
</dbReference>
<feature type="transmembrane region" description="Helical" evidence="15">
    <location>
        <begin position="55"/>
        <end position="74"/>
    </location>
</feature>
<dbReference type="CDD" id="cd03244">
    <property type="entry name" value="ABCC_MRP_domain2"/>
    <property type="match status" value="1"/>
</dbReference>
<feature type="domain" description="ABC transporter" evidence="16">
    <location>
        <begin position="231"/>
        <end position="455"/>
    </location>
</feature>
<dbReference type="CDD" id="cd18595">
    <property type="entry name" value="ABC_6TM_MRP1_2_3_6_D1_like"/>
    <property type="match status" value="1"/>
</dbReference>
<name>A0AA88YHV5_PINIB</name>
<dbReference type="FunFam" id="1.20.1560.10:FF:000001">
    <property type="entry name" value="ATP-binding cassette subfamily C member 1"/>
    <property type="match status" value="1"/>
</dbReference>
<dbReference type="AlphaFoldDB" id="A0AA88YHV5"/>
<dbReference type="FunFam" id="3.40.50.300:FF:000293">
    <property type="entry name" value="ATP binding cassette subfamily C member 1"/>
    <property type="match status" value="1"/>
</dbReference>
<accession>A0AA88YHV5</accession>
<evidence type="ECO:0000256" key="2">
    <source>
        <dbReference type="ARBA" id="ARBA00004651"/>
    </source>
</evidence>
<dbReference type="InterPro" id="IPR036640">
    <property type="entry name" value="ABC1_TM_sf"/>
</dbReference>
<dbReference type="Proteomes" id="UP001186944">
    <property type="component" value="Unassembled WGS sequence"/>
</dbReference>
<comment type="subcellular location">
    <subcellularLocation>
        <location evidence="2">Cell membrane</location>
        <topology evidence="2">Multi-pass membrane protein</topology>
    </subcellularLocation>
    <subcellularLocation>
        <location evidence="1">Vacuole membrane</location>
        <topology evidence="1">Multi-pass membrane protein</topology>
    </subcellularLocation>
</comment>
<feature type="domain" description="ABC transmembrane type-1" evidence="17">
    <location>
        <begin position="563"/>
        <end position="856"/>
    </location>
</feature>
<keyword evidence="8" id="KW-0547">Nucleotide-binding</keyword>
<reference evidence="18" key="1">
    <citation type="submission" date="2019-08" db="EMBL/GenBank/DDBJ databases">
        <title>The improved chromosome-level genome for the pearl oyster Pinctada fucata martensii using PacBio sequencing and Hi-C.</title>
        <authorList>
            <person name="Zheng Z."/>
        </authorList>
    </citation>
    <scope>NUCLEOTIDE SEQUENCE</scope>
    <source>
        <strain evidence="18">ZZ-2019</strain>
        <tissue evidence="18">Adductor muscle</tissue>
    </source>
</reference>
<proteinExistence type="inferred from homology"/>
<evidence type="ECO:0000256" key="6">
    <source>
        <dbReference type="ARBA" id="ARBA00022692"/>
    </source>
</evidence>
<dbReference type="InterPro" id="IPR017871">
    <property type="entry name" value="ABC_transporter-like_CS"/>
</dbReference>
<evidence type="ECO:0000256" key="4">
    <source>
        <dbReference type="ARBA" id="ARBA00022448"/>
    </source>
</evidence>
<feature type="transmembrane region" description="Helical" evidence="15">
    <location>
        <begin position="173"/>
        <end position="198"/>
    </location>
</feature>
<dbReference type="NCBIfam" id="TIGR00957">
    <property type="entry name" value="MRP_assoc_pro"/>
    <property type="match status" value="1"/>
</dbReference>
<dbReference type="FunFam" id="3.40.50.300:FF:000074">
    <property type="entry name" value="Multidrug resistance-associated protein 5 isoform 1"/>
    <property type="match status" value="1"/>
</dbReference>
<evidence type="ECO:0000256" key="9">
    <source>
        <dbReference type="ARBA" id="ARBA00022840"/>
    </source>
</evidence>
<evidence type="ECO:0000256" key="3">
    <source>
        <dbReference type="ARBA" id="ARBA00009726"/>
    </source>
</evidence>
<protein>
    <recommendedName>
        <fullName evidence="12">ABC-type glutathione-S-conjugate transporter</fullName>
        <ecNumber evidence="12">7.6.2.3</ecNumber>
    </recommendedName>
</protein>
<evidence type="ECO:0000259" key="17">
    <source>
        <dbReference type="PROSITE" id="PS50929"/>
    </source>
</evidence>
<dbReference type="PANTHER" id="PTHR24223:SF443">
    <property type="entry name" value="MULTIDRUG-RESISTANCE LIKE PROTEIN 1, ISOFORM I"/>
    <property type="match status" value="1"/>
</dbReference>
<feature type="compositionally biased region" description="Basic and acidic residues" evidence="14">
    <location>
        <begin position="513"/>
        <end position="532"/>
    </location>
</feature>
<evidence type="ECO:0000256" key="7">
    <source>
        <dbReference type="ARBA" id="ARBA00022737"/>
    </source>
</evidence>
<evidence type="ECO:0000256" key="8">
    <source>
        <dbReference type="ARBA" id="ARBA00022741"/>
    </source>
</evidence>
<dbReference type="PROSITE" id="PS50893">
    <property type="entry name" value="ABC_TRANSPORTER_2"/>
    <property type="match status" value="2"/>
</dbReference>
<keyword evidence="5" id="KW-1003">Cell membrane</keyword>
<feature type="transmembrane region" description="Helical" evidence="15">
    <location>
        <begin position="690"/>
        <end position="707"/>
    </location>
</feature>
<feature type="region of interest" description="Disordered" evidence="14">
    <location>
        <begin position="511"/>
        <end position="532"/>
    </location>
</feature>
<evidence type="ECO:0000313" key="19">
    <source>
        <dbReference type="Proteomes" id="UP001186944"/>
    </source>
</evidence>
<comment type="similarity">
    <text evidence="3">Belongs to the ABC transporter superfamily. ABCC family. Conjugate transporter (TC 3.A.1.208) subfamily.</text>
</comment>
<dbReference type="CDD" id="cd03250">
    <property type="entry name" value="ABCC_MRP_domain1"/>
    <property type="match status" value="1"/>
</dbReference>
<keyword evidence="6 15" id="KW-0812">Transmembrane</keyword>
<evidence type="ECO:0000256" key="15">
    <source>
        <dbReference type="SAM" id="Phobius"/>
    </source>
</evidence>